<protein>
    <submittedName>
        <fullName evidence="2">Uncharacterized protein</fullName>
    </submittedName>
</protein>
<comment type="caution">
    <text evidence="2">The sequence shown here is derived from an EMBL/GenBank/DDBJ whole genome shotgun (WGS) entry which is preliminary data.</text>
</comment>
<dbReference type="AlphaFoldDB" id="A0A392TF56"/>
<sequence length="34" mass="3879">MVEFQVGLVVVVFLEEYVQVVLVFVVLIEVDVLI</sequence>
<evidence type="ECO:0000256" key="1">
    <source>
        <dbReference type="SAM" id="Phobius"/>
    </source>
</evidence>
<keyword evidence="3" id="KW-1185">Reference proteome</keyword>
<evidence type="ECO:0000313" key="3">
    <source>
        <dbReference type="Proteomes" id="UP000265520"/>
    </source>
</evidence>
<proteinExistence type="predicted"/>
<accession>A0A392TF56</accession>
<feature type="non-terminal residue" evidence="2">
    <location>
        <position position="34"/>
    </location>
</feature>
<name>A0A392TF56_9FABA</name>
<evidence type="ECO:0000313" key="2">
    <source>
        <dbReference type="EMBL" id="MCI59027.1"/>
    </source>
</evidence>
<dbReference type="Proteomes" id="UP000265520">
    <property type="component" value="Unassembled WGS sequence"/>
</dbReference>
<keyword evidence="1" id="KW-0812">Transmembrane</keyword>
<keyword evidence="1" id="KW-0472">Membrane</keyword>
<organism evidence="2 3">
    <name type="scientific">Trifolium medium</name>
    <dbReference type="NCBI Taxonomy" id="97028"/>
    <lineage>
        <taxon>Eukaryota</taxon>
        <taxon>Viridiplantae</taxon>
        <taxon>Streptophyta</taxon>
        <taxon>Embryophyta</taxon>
        <taxon>Tracheophyta</taxon>
        <taxon>Spermatophyta</taxon>
        <taxon>Magnoliopsida</taxon>
        <taxon>eudicotyledons</taxon>
        <taxon>Gunneridae</taxon>
        <taxon>Pentapetalae</taxon>
        <taxon>rosids</taxon>
        <taxon>fabids</taxon>
        <taxon>Fabales</taxon>
        <taxon>Fabaceae</taxon>
        <taxon>Papilionoideae</taxon>
        <taxon>50 kb inversion clade</taxon>
        <taxon>NPAAA clade</taxon>
        <taxon>Hologalegina</taxon>
        <taxon>IRL clade</taxon>
        <taxon>Trifolieae</taxon>
        <taxon>Trifolium</taxon>
    </lineage>
</organism>
<reference evidence="2 3" key="1">
    <citation type="journal article" date="2018" name="Front. Plant Sci.">
        <title>Red Clover (Trifolium pratense) and Zigzag Clover (T. medium) - A Picture of Genomic Similarities and Differences.</title>
        <authorList>
            <person name="Dluhosova J."/>
            <person name="Istvanek J."/>
            <person name="Nedelnik J."/>
            <person name="Repkova J."/>
        </authorList>
    </citation>
    <scope>NUCLEOTIDE SEQUENCE [LARGE SCALE GENOMIC DNA]</scope>
    <source>
        <strain evidence="3">cv. 10/8</strain>
        <tissue evidence="2">Leaf</tissue>
    </source>
</reference>
<keyword evidence="1" id="KW-1133">Transmembrane helix</keyword>
<feature type="transmembrane region" description="Helical" evidence="1">
    <location>
        <begin position="6"/>
        <end position="28"/>
    </location>
</feature>
<dbReference type="EMBL" id="LXQA010555901">
    <property type="protein sequence ID" value="MCI59027.1"/>
    <property type="molecule type" value="Genomic_DNA"/>
</dbReference>